<proteinExistence type="predicted"/>
<dbReference type="InterPro" id="IPR001387">
    <property type="entry name" value="Cro/C1-type_HTH"/>
</dbReference>
<dbReference type="OrthoDB" id="2475196at2"/>
<dbReference type="RefSeq" id="WP_092752336.1">
    <property type="nucleotide sequence ID" value="NZ_FOCG01000001.1"/>
</dbReference>
<keyword evidence="1" id="KW-0238">DNA-binding</keyword>
<dbReference type="Pfam" id="PF01381">
    <property type="entry name" value="HTH_3"/>
    <property type="match status" value="2"/>
</dbReference>
<evidence type="ECO:0000313" key="4">
    <source>
        <dbReference type="Proteomes" id="UP000199158"/>
    </source>
</evidence>
<dbReference type="PROSITE" id="PS50943">
    <property type="entry name" value="HTH_CROC1"/>
    <property type="match status" value="2"/>
</dbReference>
<sequence length="219" mass="24575">MDNLLNQFGSQLKKIRLERKMSQEEFADLLKTSKQVISRYETGLRTPKITTANEYAQILGVSLSYLLGEVLEDSGCPDKNMYDVIASLCEKKGNISISKMCKDTGVSRATITDLKMGLTKSLSVENATKIANYFEVGVDYLIGKTDTKNTPTLTEKDERDIAKKLHETLEQLENSQDGLMFDGEPLDDITKELLTASLKNGLEMSKKIAKQKFTPKKYK</sequence>
<gene>
    <name evidence="3" type="ORF">SAMN05216180_1051</name>
</gene>
<dbReference type="SMART" id="SM00530">
    <property type="entry name" value="HTH_XRE"/>
    <property type="match status" value="2"/>
</dbReference>
<organism evidence="3 4">
    <name type="scientific">Hydrogenoanaerobacterium saccharovorans</name>
    <dbReference type="NCBI Taxonomy" id="474960"/>
    <lineage>
        <taxon>Bacteria</taxon>
        <taxon>Bacillati</taxon>
        <taxon>Bacillota</taxon>
        <taxon>Clostridia</taxon>
        <taxon>Eubacteriales</taxon>
        <taxon>Oscillospiraceae</taxon>
        <taxon>Hydrogenoanaerobacterium</taxon>
    </lineage>
</organism>
<dbReference type="AlphaFoldDB" id="A0A1H8A3L8"/>
<dbReference type="Proteomes" id="UP000199158">
    <property type="component" value="Unassembled WGS sequence"/>
</dbReference>
<keyword evidence="4" id="KW-1185">Reference proteome</keyword>
<dbReference type="PANTHER" id="PTHR46558:SF4">
    <property type="entry name" value="DNA-BIDING PHAGE PROTEIN"/>
    <property type="match status" value="1"/>
</dbReference>
<evidence type="ECO:0000313" key="3">
    <source>
        <dbReference type="EMBL" id="SEM64504.1"/>
    </source>
</evidence>
<accession>A0A1H8A3L8</accession>
<dbReference type="CDD" id="cd00093">
    <property type="entry name" value="HTH_XRE"/>
    <property type="match status" value="2"/>
</dbReference>
<dbReference type="SUPFAM" id="SSF47413">
    <property type="entry name" value="lambda repressor-like DNA-binding domains"/>
    <property type="match status" value="2"/>
</dbReference>
<dbReference type="STRING" id="474960.SAMN05216180_1051"/>
<dbReference type="EMBL" id="FOCG01000001">
    <property type="protein sequence ID" value="SEM64504.1"/>
    <property type="molecule type" value="Genomic_DNA"/>
</dbReference>
<feature type="domain" description="HTH cro/C1-type" evidence="2">
    <location>
        <begin position="12"/>
        <end position="66"/>
    </location>
</feature>
<dbReference type="Gene3D" id="1.10.260.40">
    <property type="entry name" value="lambda repressor-like DNA-binding domains"/>
    <property type="match status" value="2"/>
</dbReference>
<protein>
    <submittedName>
        <fullName evidence="3">Transcriptional regulator, contains XRE-family HTH domain</fullName>
    </submittedName>
</protein>
<dbReference type="PANTHER" id="PTHR46558">
    <property type="entry name" value="TRACRIPTIONAL REGULATORY PROTEIN-RELATED-RELATED"/>
    <property type="match status" value="1"/>
</dbReference>
<dbReference type="GO" id="GO:0003677">
    <property type="term" value="F:DNA binding"/>
    <property type="evidence" value="ECO:0007669"/>
    <property type="project" value="UniProtKB-KW"/>
</dbReference>
<name>A0A1H8A3L8_9FIRM</name>
<dbReference type="InterPro" id="IPR010982">
    <property type="entry name" value="Lambda_DNA-bd_dom_sf"/>
</dbReference>
<evidence type="ECO:0000259" key="2">
    <source>
        <dbReference type="PROSITE" id="PS50943"/>
    </source>
</evidence>
<reference evidence="3 4" key="1">
    <citation type="submission" date="2016-10" db="EMBL/GenBank/DDBJ databases">
        <authorList>
            <person name="de Groot N.N."/>
        </authorList>
    </citation>
    <scope>NUCLEOTIDE SEQUENCE [LARGE SCALE GENOMIC DNA]</scope>
    <source>
        <strain evidence="3 4">CGMCC 1.5070</strain>
    </source>
</reference>
<evidence type="ECO:0000256" key="1">
    <source>
        <dbReference type="ARBA" id="ARBA00023125"/>
    </source>
</evidence>
<feature type="domain" description="HTH cro/C1-type" evidence="2">
    <location>
        <begin position="85"/>
        <end position="141"/>
    </location>
</feature>